<dbReference type="PRINTS" id="PR00032">
    <property type="entry name" value="HTHARAC"/>
</dbReference>
<comment type="caution">
    <text evidence="5">The sequence shown here is derived from an EMBL/GenBank/DDBJ whole genome shotgun (WGS) entry which is preliminary data.</text>
</comment>
<keyword evidence="2 5" id="KW-0238">DNA-binding</keyword>
<dbReference type="Gene3D" id="1.10.10.60">
    <property type="entry name" value="Homeodomain-like"/>
    <property type="match status" value="1"/>
</dbReference>
<evidence type="ECO:0000256" key="3">
    <source>
        <dbReference type="ARBA" id="ARBA00023163"/>
    </source>
</evidence>
<evidence type="ECO:0000313" key="5">
    <source>
        <dbReference type="EMBL" id="RAJ91053.1"/>
    </source>
</evidence>
<protein>
    <submittedName>
        <fullName evidence="5">AraC-like DNA-binding protein</fullName>
    </submittedName>
</protein>
<proteinExistence type="predicted"/>
<keyword evidence="1" id="KW-0805">Transcription regulation</keyword>
<dbReference type="AlphaFoldDB" id="A0A327WJS0"/>
<keyword evidence="3" id="KW-0804">Transcription</keyword>
<dbReference type="SUPFAM" id="SSF46689">
    <property type="entry name" value="Homeodomain-like"/>
    <property type="match status" value="1"/>
</dbReference>
<dbReference type="PROSITE" id="PS01124">
    <property type="entry name" value="HTH_ARAC_FAMILY_2"/>
    <property type="match status" value="1"/>
</dbReference>
<dbReference type="GO" id="GO:0043565">
    <property type="term" value="F:sequence-specific DNA binding"/>
    <property type="evidence" value="ECO:0007669"/>
    <property type="project" value="InterPro"/>
</dbReference>
<dbReference type="PANTHER" id="PTHR43280:SF32">
    <property type="entry name" value="TRANSCRIPTIONAL REGULATORY PROTEIN"/>
    <property type="match status" value="1"/>
</dbReference>
<dbReference type="OrthoDB" id="646090at2"/>
<dbReference type="RefSeq" id="WP_111631395.1">
    <property type="nucleotide sequence ID" value="NZ_QLMC01000010.1"/>
</dbReference>
<dbReference type="GO" id="GO:0003700">
    <property type="term" value="F:DNA-binding transcription factor activity"/>
    <property type="evidence" value="ECO:0007669"/>
    <property type="project" value="InterPro"/>
</dbReference>
<sequence length="311" mass="36487">METDIKEVKTLYDLYRQLNVSGNLVQSSEVFTIHNLVDIGFKLPYRSQPFRPNYFSFLFVKNGVGAYTIDDQTFHAEPYSIYFTNPSNYRTFSWEKIEEVYLITFDEDFLRKYLREDVFDNFPFLLTETLSPKNATPSFYAKVEEIYLLMYREYHAGGANKYKIIGNLLSVLLFYIKEYFWEEYNPIYEGNRKSQIVKSFKQLLEKHYRDLTVGKIEVAYGVQDYAAAQGLHPSYFSSVIKSKTGKPIVHWIGEKTTSIAKSMLQNSQTSIKEITYRLGFSETAHFSNHFKKHTGISPTQYREHYQNGQPI</sequence>
<organism evidence="5 6">
    <name type="scientific">Larkinella arboricola</name>
    <dbReference type="NCBI Taxonomy" id="643671"/>
    <lineage>
        <taxon>Bacteria</taxon>
        <taxon>Pseudomonadati</taxon>
        <taxon>Bacteroidota</taxon>
        <taxon>Cytophagia</taxon>
        <taxon>Cytophagales</taxon>
        <taxon>Spirosomataceae</taxon>
        <taxon>Larkinella</taxon>
    </lineage>
</organism>
<evidence type="ECO:0000256" key="1">
    <source>
        <dbReference type="ARBA" id="ARBA00023015"/>
    </source>
</evidence>
<accession>A0A327WJS0</accession>
<evidence type="ECO:0000259" key="4">
    <source>
        <dbReference type="PROSITE" id="PS01124"/>
    </source>
</evidence>
<dbReference type="InterPro" id="IPR009057">
    <property type="entry name" value="Homeodomain-like_sf"/>
</dbReference>
<feature type="domain" description="HTH araC/xylS-type" evidence="4">
    <location>
        <begin position="198"/>
        <end position="304"/>
    </location>
</feature>
<keyword evidence="6" id="KW-1185">Reference proteome</keyword>
<dbReference type="InterPro" id="IPR020449">
    <property type="entry name" value="Tscrpt_reg_AraC-type_HTH"/>
</dbReference>
<dbReference type="SMART" id="SM00342">
    <property type="entry name" value="HTH_ARAC"/>
    <property type="match status" value="1"/>
</dbReference>
<dbReference type="PANTHER" id="PTHR43280">
    <property type="entry name" value="ARAC-FAMILY TRANSCRIPTIONAL REGULATOR"/>
    <property type="match status" value="1"/>
</dbReference>
<name>A0A327WJS0_LARAB</name>
<reference evidence="5 6" key="1">
    <citation type="submission" date="2018-06" db="EMBL/GenBank/DDBJ databases">
        <title>Genomic Encyclopedia of Archaeal and Bacterial Type Strains, Phase II (KMG-II): from individual species to whole genera.</title>
        <authorList>
            <person name="Goeker M."/>
        </authorList>
    </citation>
    <scope>NUCLEOTIDE SEQUENCE [LARGE SCALE GENOMIC DNA]</scope>
    <source>
        <strain evidence="5 6">DSM 21851</strain>
    </source>
</reference>
<dbReference type="Pfam" id="PF12833">
    <property type="entry name" value="HTH_18"/>
    <property type="match status" value="1"/>
</dbReference>
<dbReference type="EMBL" id="QLMC01000010">
    <property type="protein sequence ID" value="RAJ91053.1"/>
    <property type="molecule type" value="Genomic_DNA"/>
</dbReference>
<dbReference type="SUPFAM" id="SSF51215">
    <property type="entry name" value="Regulatory protein AraC"/>
    <property type="match status" value="1"/>
</dbReference>
<evidence type="ECO:0000313" key="6">
    <source>
        <dbReference type="Proteomes" id="UP000248790"/>
    </source>
</evidence>
<dbReference type="InterPro" id="IPR037923">
    <property type="entry name" value="HTH-like"/>
</dbReference>
<dbReference type="InterPro" id="IPR018060">
    <property type="entry name" value="HTH_AraC"/>
</dbReference>
<dbReference type="Proteomes" id="UP000248790">
    <property type="component" value="Unassembled WGS sequence"/>
</dbReference>
<gene>
    <name evidence="5" type="ORF">LX87_05394</name>
</gene>
<evidence type="ECO:0000256" key="2">
    <source>
        <dbReference type="ARBA" id="ARBA00023125"/>
    </source>
</evidence>